<gene>
    <name evidence="3" type="ORF">SCE1572_15615</name>
</gene>
<evidence type="ECO:0000313" key="4">
    <source>
        <dbReference type="Proteomes" id="UP000014803"/>
    </source>
</evidence>
<dbReference type="Gene3D" id="3.40.50.720">
    <property type="entry name" value="NAD(P)-binding Rossmann-like Domain"/>
    <property type="match status" value="1"/>
</dbReference>
<dbReference type="InterPro" id="IPR036291">
    <property type="entry name" value="NAD(P)-bd_dom_sf"/>
</dbReference>
<evidence type="ECO:0000256" key="1">
    <source>
        <dbReference type="ARBA" id="ARBA00006484"/>
    </source>
</evidence>
<dbReference type="PATRIC" id="fig|1254432.3.peg.3507"/>
<dbReference type="Proteomes" id="UP000014803">
    <property type="component" value="Chromosome"/>
</dbReference>
<organism evidence="3 4">
    <name type="scientific">Sorangium cellulosum So0157-2</name>
    <dbReference type="NCBI Taxonomy" id="1254432"/>
    <lineage>
        <taxon>Bacteria</taxon>
        <taxon>Pseudomonadati</taxon>
        <taxon>Myxococcota</taxon>
        <taxon>Polyangia</taxon>
        <taxon>Polyangiales</taxon>
        <taxon>Polyangiaceae</taxon>
        <taxon>Sorangium</taxon>
    </lineage>
</organism>
<dbReference type="EMBL" id="CP003969">
    <property type="protein sequence ID" value="AGP35808.1"/>
    <property type="molecule type" value="Genomic_DNA"/>
</dbReference>
<proteinExistence type="inferred from homology"/>
<evidence type="ECO:0000313" key="3">
    <source>
        <dbReference type="EMBL" id="AGP35808.1"/>
    </source>
</evidence>
<dbReference type="PRINTS" id="PR00080">
    <property type="entry name" value="SDRFAMILY"/>
</dbReference>
<reference evidence="3 4" key="1">
    <citation type="journal article" date="2013" name="Sci. Rep.">
        <title>Extraordinary expansion of a Sorangium cellulosum genome from an alkaline milieu.</title>
        <authorList>
            <person name="Han K."/>
            <person name="Li Z.F."/>
            <person name="Peng R."/>
            <person name="Zhu L.P."/>
            <person name="Zhou T."/>
            <person name="Wang L.G."/>
            <person name="Li S.G."/>
            <person name="Zhang X.B."/>
            <person name="Hu W."/>
            <person name="Wu Z.H."/>
            <person name="Qin N."/>
            <person name="Li Y.Z."/>
        </authorList>
    </citation>
    <scope>NUCLEOTIDE SEQUENCE [LARGE SCALE GENOMIC DNA]</scope>
    <source>
        <strain evidence="3 4">So0157-2</strain>
    </source>
</reference>
<dbReference type="SUPFAM" id="SSF51735">
    <property type="entry name" value="NAD(P)-binding Rossmann-fold domains"/>
    <property type="match status" value="1"/>
</dbReference>
<protein>
    <submittedName>
        <fullName evidence="3">Short-chain dehydrogenase</fullName>
    </submittedName>
</protein>
<name>S4XYW5_SORCE</name>
<dbReference type="eggNOG" id="COG4221">
    <property type="taxonomic scope" value="Bacteria"/>
</dbReference>
<evidence type="ECO:0000256" key="2">
    <source>
        <dbReference type="RuleBase" id="RU000363"/>
    </source>
</evidence>
<dbReference type="HOGENOM" id="CLU_010194_1_2_7"/>
<dbReference type="Pfam" id="PF00106">
    <property type="entry name" value="adh_short"/>
    <property type="match status" value="1"/>
</dbReference>
<accession>S4XYW5</accession>
<dbReference type="InterPro" id="IPR050259">
    <property type="entry name" value="SDR"/>
</dbReference>
<dbReference type="AlphaFoldDB" id="S4XYW5"/>
<dbReference type="PRINTS" id="PR00081">
    <property type="entry name" value="GDHRDH"/>
</dbReference>
<dbReference type="PANTHER" id="PTHR42879:SF6">
    <property type="entry name" value="NADPH-DEPENDENT REDUCTASE BACG"/>
    <property type="match status" value="1"/>
</dbReference>
<comment type="similarity">
    <text evidence="1 2">Belongs to the short-chain dehydrogenases/reductases (SDR) family.</text>
</comment>
<dbReference type="InterPro" id="IPR002347">
    <property type="entry name" value="SDR_fam"/>
</dbReference>
<dbReference type="PANTHER" id="PTHR42879">
    <property type="entry name" value="3-OXOACYL-(ACYL-CARRIER-PROTEIN) REDUCTASE"/>
    <property type="match status" value="1"/>
</dbReference>
<dbReference type="KEGG" id="scu:SCE1572_15615"/>
<dbReference type="STRING" id="1254432.SCE1572_15615"/>
<sequence>MLCAAPATYEAAGVVSAKERELIVDLELTGKRAIVTGGSRGIGKAIARELAREGADVVIAARGKDKLEATAAELSAETGRRVVPLVVDTGDETSVNALVERAVAALGGVDILVNNAALPGGISPATRLDQIVDAQVIEDINIKVVGYLRTARAVAPHLIANGWGRIINIGGLAVRKTGRPVATLRNVGVAAITKNLADELGPKGINVTVVHPGATRTERVRPEPEKDLAASVSIGRIVDAREVAWVVTFLASPRSVAINGDSVVAGGGSVGPIYY</sequence>
<dbReference type="FunFam" id="3.40.50.720:FF:000084">
    <property type="entry name" value="Short-chain dehydrogenase reductase"/>
    <property type="match status" value="1"/>
</dbReference>